<evidence type="ECO:0000259" key="15">
    <source>
        <dbReference type="PROSITE" id="PS51190"/>
    </source>
</evidence>
<name>A0ABM1YNT5_AEDAL</name>
<evidence type="ECO:0000256" key="12">
    <source>
        <dbReference type="SAM" id="MobiDB-lite"/>
    </source>
</evidence>
<keyword evidence="7" id="KW-0067">ATP-binding</keyword>
<keyword evidence="11" id="KW-0175">Coiled coil</keyword>
<sequence>MDDNLGADRKAGGGDYYHDFAVERKFKREYAGDKVDNGGTGGGGRGAGKRYQSSRTITKRKDNQKQQYGDALAMGYNSQELNKQLQANLPEDMRISKLLRRLCQETDVKTCLDLCSKLGVVVLEPCNTSYVRKSFDILADGIMSVLENGPRDCVEAVADVFGMMGYVSRTDFNVYRAWIVKYYKYSKKLKRAMLRALRKTVSLDAGDELKDMAGKLMDLLKDYLEAADTVETFVAIIEIVGELSNKYPNYFKPHFNDVVDIVVGWHLETDQSPEVKKHCTKVLLSFKHFWYDDMKFTLNLLGQFIEDIGVCCEDLEASNAAKEKTHFLSSAISFSSLLDAFNTVIKCLFATPESLLHSVGKDILDGSFELIVKGSALIANGRCLEEVLLPINESLIILLMVEPCATTVGVEEVMVVIQAEIRNVEHMNKSQITSLLLLLFKYAEYNTGSMAPEFLNLLWDPKSTFVKLRYHQSREVQEGLLKLYHRILAIKNVDILQRAYKFILDDLDQAMLSMQNKSSSISLADRARMQFDINFNLLTISTLAIANSSIIVMWTLQPSILVVLLEKLCLLDTDLWNDYQTLHYAILRVAYQHCLKNNNFISSSALLRSKNYSLVDSFNHLALDSSPASSTSPTAEHFRIIIEFLEKALQKHNAIHHLELLLDWCHAVIQQSSQYFDVLVGNQSFTAILQSICDISMRTNRNLTLRCAECLDLASSYKQLATAVFQSIAEVCCVHMCAVNAEIRQRFSYILGKLPLRFSLKQVSQFTGNNQRRSQQIYELQNWYVSTENTGDLRSQYFRNFIEKIGFHRDTEAIDEFLMEAFTKSWFISKDKNYAYGNMALNDLRCLVPWVQWEAAHFCVNNKLRTPLGKPQETFLKIESIIKEDARVLSLKERTPVKDINVSMANQRHARILLGFLEALEKAIYNAAEGTAFALPNPEKPARTFFRVNAPTCAEWFNRIRTAVDLVALHCMEPEMVIRYSEAVLKELVLANKVNDLIFEHTLMSLVWALLRSWESDALYGVYVWAKKVTGRKYQWIKMAAEEAAGHREAATDGFLNILADPESANLDRHIRDFIVDQITLSLTFTERLPELYDFLVAEETSETPRVTIPLFTFTSQQVKDWIAYEKTRDKNVIDMSHWELIDLGTDVPNNFSCYKILCDTENTIAISFLKQFTTSQEETLRICNEVIHSALQECLLTKSREHLFQLIITNHVGHIATLNEYTLDNSKSIRVEKHYGSLAMMRVLHWSEYLDAGKNCEQHNMEMRLDLVSVARKENNFRLCQYELDIFYRDSNLARELGLVKQLNVDKAQQHLMGEKVGCEVWDASLSRAVYEQCKWIYCQPGRKQEAIQFASQAARQISEHLDVLEENATDELRERKSRFLLTLADWVQSEDAKLLQHDSSTALNVLIASLPEVRPTIDGRMLSIFSCLDIVVGKILQASTQSCPELAKAWCQFASWCYRWGKKMVEFNTEANTAHNVNLEEINKILPSNLSEEVQKSILVILNQHEVISEEEEFGLNETSSTDLLESLKATVPELQNCPPEKLQSIVEIWRQTHKTVYGYYEAAASAYFRFLELSSSLEMENENGNSSTVTATLRLLRLIVKHALGLKEVLERGLASTPTKPWRVITPQLFSRLNHHEPYVRKRVSELLCRVAKDAPQLIIFPAVVGSVQEKKVDINELSGENTAECAPKDSGDETLGLVYCFNALLDILSRDAPETVQQVKVLVHELRRISLLWDEFWVISMQQIYSEYNKSFINFENELTKVTENGQLDKKRDLLIEKHKLLHRPLVFVLEQLYEMTSRSPETIHERHFQDRFLKYISLMIEKLKEPLDFAKPIQGWTQFKILFGQMQQRGQKRTAFSLRLSEISPVLAKLSNTAISMPGIESTQMQQILIRSVDNLVQILPTKTKPKKLMFYGNDGRRYSYLFKGLEDLHLDERIMQFLSIANLMMKKSIDCNGNITYYRAEHYSVIPLGPRSGLINWVDNTVPIFSLYKKWQQREALQKKDKPGVVNRPSELYYQKLTPLLQQHGMKTSDNRKDWPVQALKQVLKELQEETPRDLLAKELWCHSTTAATWRQVIRNYSLSMAVMSVIGYIIGLGDRHLDNVLVKLASGEIVHIDYNVCFEKGKTLRVPEKVPFRMTPNLEEALGVTGIEGTFRLACEHVLKSLKKGRETLLTLLEAFVYDPLVDWAVSEDGGTAGFAVSTYGNREGFNSDLREAKKQLEREVNRDTLAIRFSEIKPGWNRNRDNIYQNLLLMENFLNELQSNRASLVEAEKQRDSLSRQIQLIREAESLNSAIGSHPLNTLSQRYSVYKKIVEDHNAAKKAIENRAIESESTLEGFRSFMKDIENGKLQEYLRGVNANPELYGNSEFELVEDFLNQSNLRDTFLTANACRHELNEYTFQATVLVKRALETLSQFSAIICYYPKDFEQSHRDFKYRDWCRKLVNEGSAATCQEITQNYQQFVANARQHACGPQILSFSYQLKNIISDTAFKLSDLVACNAQELNESTVPIDQLYENALSTINAIALGNTNGRQSLLFAGLQLCLDLNHNYLLMEQTASTAGDSLIELQINDNWFLPEFYMAITQMSALYQILFEKDTQKASSDCYATGLSCLSACVGIFDHLQNMNECIARDFLSDTMRGIISENQSVIDMISAVSNLQTDVIPLAELLNELNRHLQCVVMNVPSSHAHALDSVDQLKRKLTALGDSFRKQEIPSEGSQLYLTLHQFFHDLLEKQNALIHIVNERFLTIQEADYIDQIKDSKDLAVLIFNKSTYNVLEAIFVVKRVQAMVEFFTSCLQMACAFKGTGMAAAFNDDTLVRPIRKFIADFVYHCMLGIGPSASGLVTYGILLRINPHIKHTSEMIQHMTGSDRVNLSDLYNENIDRIMSAEQISGLDLNQATNACLHLSFTWKKMMRIKLLSERILTEQISVTRSQMLFVAHSWLHELSTADSSATLSPNDLTIYADGSLILVQLKNLLESLTSSKVSILRLRDDILSSTNAILHRLKWASGANPELVHLLKSFEQASLQKRDFLDEQLLYLDIALKHCSSVLNYQIVRMQVNRQVEQDHEFINLIERYRKACMKLNSCSAMVNRTEEALVELLDPEGQIDHIWISNVKALIDDMTDQVQSKIAQTEKIVHNAQDKLHMSANELKELMGAHHSLASDIRNLLKMRLKMETTPALREYLLRYKAFLETVSDLYSNVLSKDFTDEMVCQAKEQVRETMPNVHKIFDQLFQFEQSANAEHDDSGGTGEEEETDKLSAEMMESPLKRHHMKAHRTQKEQKRNAYAVSVWRRIRMKLEGRDPDPNRRCTAQEQVEWMIREAMDPDNLAVLYEGWTPWV</sequence>
<feature type="coiled-coil region" evidence="11">
    <location>
        <begin position="2258"/>
        <end position="2292"/>
    </location>
</feature>
<dbReference type="PANTHER" id="PTHR11139:SF119">
    <property type="entry name" value="SERINE_THREONINE-PROTEIN KINASE SMG1"/>
    <property type="match status" value="1"/>
</dbReference>
<dbReference type="EnsemblMetazoa" id="AALFPA23_010809.R15216">
    <property type="protein sequence ID" value="AALFPA23_010809.P15216"/>
    <property type="gene ID" value="AALFPA23_010809"/>
</dbReference>
<dbReference type="PANTHER" id="PTHR11139">
    <property type="entry name" value="ATAXIA TELANGIECTASIA MUTATED ATM -RELATED"/>
    <property type="match status" value="1"/>
</dbReference>
<keyword evidence="6" id="KW-0418">Kinase</keyword>
<proteinExistence type="inferred from homology"/>
<keyword evidence="8" id="KW-0866">Nonsense-mediated mRNA decay</keyword>
<dbReference type="InterPro" id="IPR003152">
    <property type="entry name" value="FATC_dom"/>
</dbReference>
<reference evidence="16" key="2">
    <citation type="submission" date="2025-05" db="UniProtKB">
        <authorList>
            <consortium name="EnsemblMetazoa"/>
        </authorList>
    </citation>
    <scope>IDENTIFICATION</scope>
    <source>
        <strain evidence="16">Foshan</strain>
    </source>
</reference>
<dbReference type="SMART" id="SM01343">
    <property type="entry name" value="FATC"/>
    <property type="match status" value="1"/>
</dbReference>
<organism evidence="16 17">
    <name type="scientific">Aedes albopictus</name>
    <name type="common">Asian tiger mosquito</name>
    <name type="synonym">Stegomyia albopicta</name>
    <dbReference type="NCBI Taxonomy" id="7160"/>
    <lineage>
        <taxon>Eukaryota</taxon>
        <taxon>Metazoa</taxon>
        <taxon>Ecdysozoa</taxon>
        <taxon>Arthropoda</taxon>
        <taxon>Hexapoda</taxon>
        <taxon>Insecta</taxon>
        <taxon>Pterygota</taxon>
        <taxon>Neoptera</taxon>
        <taxon>Endopterygota</taxon>
        <taxon>Diptera</taxon>
        <taxon>Nematocera</taxon>
        <taxon>Culicoidea</taxon>
        <taxon>Culicidae</taxon>
        <taxon>Culicinae</taxon>
        <taxon>Aedini</taxon>
        <taxon>Aedes</taxon>
        <taxon>Stegomyia</taxon>
    </lineage>
</organism>
<dbReference type="PROSITE" id="PS50290">
    <property type="entry name" value="PI3_4_KINASE_3"/>
    <property type="match status" value="1"/>
</dbReference>
<dbReference type="InterPro" id="IPR000403">
    <property type="entry name" value="PI3/4_kinase_cat_dom"/>
</dbReference>
<dbReference type="InterPro" id="IPR011009">
    <property type="entry name" value="Kinase-like_dom_sf"/>
</dbReference>
<evidence type="ECO:0000256" key="2">
    <source>
        <dbReference type="ARBA" id="ARBA00012513"/>
    </source>
</evidence>
<dbReference type="PROSITE" id="PS51190">
    <property type="entry name" value="FATC"/>
    <property type="match status" value="1"/>
</dbReference>
<dbReference type="Pfam" id="PF15785">
    <property type="entry name" value="SMG1"/>
    <property type="match status" value="1"/>
</dbReference>
<dbReference type="SUPFAM" id="SSF56112">
    <property type="entry name" value="Protein kinase-like (PK-like)"/>
    <property type="match status" value="1"/>
</dbReference>
<evidence type="ECO:0000259" key="14">
    <source>
        <dbReference type="PROSITE" id="PS51189"/>
    </source>
</evidence>
<dbReference type="Proteomes" id="UP000069940">
    <property type="component" value="Unassembled WGS sequence"/>
</dbReference>
<dbReference type="InterPro" id="IPR018936">
    <property type="entry name" value="PI3/4_kinase_CS"/>
</dbReference>
<dbReference type="EC" id="2.7.11.1" evidence="2"/>
<dbReference type="InterPro" id="IPR031559">
    <property type="entry name" value="SMG1"/>
</dbReference>
<evidence type="ECO:0000256" key="9">
    <source>
        <dbReference type="ARBA" id="ARBA00047899"/>
    </source>
</evidence>
<dbReference type="SUPFAM" id="SSF48371">
    <property type="entry name" value="ARM repeat"/>
    <property type="match status" value="1"/>
</dbReference>
<evidence type="ECO:0000256" key="11">
    <source>
        <dbReference type="SAM" id="Coils"/>
    </source>
</evidence>
<dbReference type="Pfam" id="PF00454">
    <property type="entry name" value="PI3_PI4_kinase"/>
    <property type="match status" value="1"/>
</dbReference>
<dbReference type="PROSITE" id="PS51189">
    <property type="entry name" value="FAT"/>
    <property type="match status" value="1"/>
</dbReference>
<dbReference type="RefSeq" id="XP_029717842.2">
    <property type="nucleotide sequence ID" value="XM_029861982.2"/>
</dbReference>
<dbReference type="InterPro" id="IPR016024">
    <property type="entry name" value="ARM-type_fold"/>
</dbReference>
<feature type="domain" description="FAT" evidence="14">
    <location>
        <begin position="1348"/>
        <end position="1672"/>
    </location>
</feature>
<evidence type="ECO:0000256" key="8">
    <source>
        <dbReference type="ARBA" id="ARBA00023161"/>
    </source>
</evidence>
<evidence type="ECO:0000256" key="7">
    <source>
        <dbReference type="ARBA" id="ARBA00022840"/>
    </source>
</evidence>
<keyword evidence="4" id="KW-0808">Transferase</keyword>
<dbReference type="GeneID" id="109427666"/>
<dbReference type="CDD" id="cd05170">
    <property type="entry name" value="PIKKc_SMG1"/>
    <property type="match status" value="1"/>
</dbReference>
<dbReference type="Gene3D" id="3.30.1010.10">
    <property type="entry name" value="Phosphatidylinositol 3-kinase Catalytic Subunit, Chain A, domain 4"/>
    <property type="match status" value="1"/>
</dbReference>
<evidence type="ECO:0000259" key="13">
    <source>
        <dbReference type="PROSITE" id="PS50290"/>
    </source>
</evidence>
<comment type="catalytic activity">
    <reaction evidence="9">
        <text>L-threonyl-[protein] + ATP = O-phospho-L-threonyl-[protein] + ADP + H(+)</text>
        <dbReference type="Rhea" id="RHEA:46608"/>
        <dbReference type="Rhea" id="RHEA-COMP:11060"/>
        <dbReference type="Rhea" id="RHEA-COMP:11605"/>
        <dbReference type="ChEBI" id="CHEBI:15378"/>
        <dbReference type="ChEBI" id="CHEBI:30013"/>
        <dbReference type="ChEBI" id="CHEBI:30616"/>
        <dbReference type="ChEBI" id="CHEBI:61977"/>
        <dbReference type="ChEBI" id="CHEBI:456216"/>
        <dbReference type="EC" id="2.7.11.1"/>
    </reaction>
</comment>
<dbReference type="Pfam" id="PF02260">
    <property type="entry name" value="FATC"/>
    <property type="match status" value="1"/>
</dbReference>
<evidence type="ECO:0000256" key="4">
    <source>
        <dbReference type="ARBA" id="ARBA00022679"/>
    </source>
</evidence>
<comment type="similarity">
    <text evidence="1">Belongs to the PI3/PI4-kinase family.</text>
</comment>
<keyword evidence="3" id="KW-0723">Serine/threonine-protein kinase</keyword>
<reference evidence="17" key="1">
    <citation type="journal article" date="2015" name="Proc. Natl. Acad. Sci. U.S.A.">
        <title>Genome sequence of the Asian Tiger mosquito, Aedes albopictus, reveals insights into its biology, genetics, and evolution.</title>
        <authorList>
            <person name="Chen X.G."/>
            <person name="Jiang X."/>
            <person name="Gu J."/>
            <person name="Xu M."/>
            <person name="Wu Y."/>
            <person name="Deng Y."/>
            <person name="Zhang C."/>
            <person name="Bonizzoni M."/>
            <person name="Dermauw W."/>
            <person name="Vontas J."/>
            <person name="Armbruster P."/>
            <person name="Huang X."/>
            <person name="Yang Y."/>
            <person name="Zhang H."/>
            <person name="He W."/>
            <person name="Peng H."/>
            <person name="Liu Y."/>
            <person name="Wu K."/>
            <person name="Chen J."/>
            <person name="Lirakis M."/>
            <person name="Topalis P."/>
            <person name="Van Leeuwen T."/>
            <person name="Hall A.B."/>
            <person name="Jiang X."/>
            <person name="Thorpe C."/>
            <person name="Mueller R.L."/>
            <person name="Sun C."/>
            <person name="Waterhouse R.M."/>
            <person name="Yan G."/>
            <person name="Tu Z.J."/>
            <person name="Fang X."/>
            <person name="James A.A."/>
        </authorList>
    </citation>
    <scope>NUCLEOTIDE SEQUENCE [LARGE SCALE GENOMIC DNA]</scope>
    <source>
        <strain evidence="17">Foshan</strain>
    </source>
</reference>
<comment type="catalytic activity">
    <reaction evidence="10">
        <text>L-seryl-[protein] + ATP = O-phospho-L-seryl-[protein] + ADP + H(+)</text>
        <dbReference type="Rhea" id="RHEA:17989"/>
        <dbReference type="Rhea" id="RHEA-COMP:9863"/>
        <dbReference type="Rhea" id="RHEA-COMP:11604"/>
        <dbReference type="ChEBI" id="CHEBI:15378"/>
        <dbReference type="ChEBI" id="CHEBI:29999"/>
        <dbReference type="ChEBI" id="CHEBI:30616"/>
        <dbReference type="ChEBI" id="CHEBI:83421"/>
        <dbReference type="ChEBI" id="CHEBI:456216"/>
        <dbReference type="EC" id="2.7.11.1"/>
    </reaction>
</comment>
<evidence type="ECO:0000256" key="6">
    <source>
        <dbReference type="ARBA" id="ARBA00022777"/>
    </source>
</evidence>
<dbReference type="InterPro" id="IPR036940">
    <property type="entry name" value="PI3/4_kinase_cat_sf"/>
</dbReference>
<feature type="domain" description="FATC" evidence="15">
    <location>
        <begin position="3314"/>
        <end position="3346"/>
    </location>
</feature>
<dbReference type="PROSITE" id="PS00916">
    <property type="entry name" value="PI3_4_KINASE_2"/>
    <property type="match status" value="1"/>
</dbReference>
<evidence type="ECO:0000313" key="16">
    <source>
        <dbReference type="EnsemblMetazoa" id="AALFPA23_010809.P15216"/>
    </source>
</evidence>
<feature type="region of interest" description="Disordered" evidence="12">
    <location>
        <begin position="32"/>
        <end position="65"/>
    </location>
</feature>
<dbReference type="InterPro" id="IPR014009">
    <property type="entry name" value="PIK_FAT"/>
</dbReference>
<evidence type="ECO:0000313" key="17">
    <source>
        <dbReference type="Proteomes" id="UP000069940"/>
    </source>
</evidence>
<dbReference type="InterPro" id="IPR039414">
    <property type="entry name" value="SMG1_PIKKc"/>
</dbReference>
<feature type="domain" description="PI3K/PI4K catalytic" evidence="13">
    <location>
        <begin position="1898"/>
        <end position="2236"/>
    </location>
</feature>
<keyword evidence="17" id="KW-1185">Reference proteome</keyword>
<evidence type="ECO:0000256" key="1">
    <source>
        <dbReference type="ARBA" id="ARBA00011031"/>
    </source>
</evidence>
<keyword evidence="5" id="KW-0547">Nucleotide-binding</keyword>
<accession>A0ABM1YNT5</accession>
<evidence type="ECO:0000256" key="10">
    <source>
        <dbReference type="ARBA" id="ARBA00048679"/>
    </source>
</evidence>
<dbReference type="InterPro" id="IPR050517">
    <property type="entry name" value="DDR_Repair_Kinase"/>
</dbReference>
<dbReference type="SMART" id="SM01345">
    <property type="entry name" value="Rapamycin_bind"/>
    <property type="match status" value="1"/>
</dbReference>
<dbReference type="Gene3D" id="1.10.1070.11">
    <property type="entry name" value="Phosphatidylinositol 3-/4-kinase, catalytic domain"/>
    <property type="match status" value="1"/>
</dbReference>
<evidence type="ECO:0000256" key="5">
    <source>
        <dbReference type="ARBA" id="ARBA00022741"/>
    </source>
</evidence>
<evidence type="ECO:0000256" key="3">
    <source>
        <dbReference type="ARBA" id="ARBA00022527"/>
    </source>
</evidence>
<protein>
    <recommendedName>
        <fullName evidence="2">non-specific serine/threonine protein kinase</fullName>
        <ecNumber evidence="2">2.7.11.1</ecNumber>
    </recommendedName>
</protein>
<dbReference type="SMART" id="SM00146">
    <property type="entry name" value="PI3Kc"/>
    <property type="match status" value="1"/>
</dbReference>